<comment type="caution">
    <text evidence="5">The sequence shown here is derived from an EMBL/GenBank/DDBJ whole genome shotgun (WGS) entry which is preliminary data.</text>
</comment>
<dbReference type="SMART" id="SM00448">
    <property type="entry name" value="REC"/>
    <property type="match status" value="2"/>
</dbReference>
<dbReference type="Pfam" id="PF00990">
    <property type="entry name" value="GGDEF"/>
    <property type="match status" value="1"/>
</dbReference>
<dbReference type="Gene3D" id="3.30.70.270">
    <property type="match status" value="1"/>
</dbReference>
<sequence length="420" mass="46985">MLKKRLLIVEDSKPIALVIEHMAKSVGYDVTIAHSLSEVKKLLAKDHNFFVATLDYGLPDASDGEVIPFIIEHDIPAIIMTGRMDDNTHKKLLNFPIVDYVTKENSQAYHYLMMLLHGQLTNHKIGVLVVDDSLTGRNHIQQLLLRRNFTVYCVSDGTKALKALDEKEDIKLVITNHEMPGMDGVELVQRIRRKFSRTEMIIIGVSNSKGNYQSARFIKNGADDFLRAPFCPEEFYCRVIQNIEKLQYIEEIESAVNSDYLTSISNRRYFVERVSKQLNNLEISDLIKVLAVVHIDDFKSINDKHKHEAGDEVLISFASLLSESFSEDDIVARLSGAEFAIFSVDEKSSGILEKLKKLQADSGKRSVKFGNININFTVSIGGLVTDTGDGIHESLAKAVEVLNGAMNKGKSQLLIEGATA</sequence>
<feature type="modified residue" description="4-aspartylphosphate" evidence="2">
    <location>
        <position position="55"/>
    </location>
</feature>
<dbReference type="SMART" id="SM00267">
    <property type="entry name" value="GGDEF"/>
    <property type="match status" value="1"/>
</dbReference>
<dbReference type="InterPro" id="IPR050595">
    <property type="entry name" value="Bact_response_regulator"/>
</dbReference>
<dbReference type="InterPro" id="IPR001789">
    <property type="entry name" value="Sig_transdc_resp-reg_receiver"/>
</dbReference>
<dbReference type="PANTHER" id="PTHR44591:SF3">
    <property type="entry name" value="RESPONSE REGULATORY DOMAIN-CONTAINING PROTEIN"/>
    <property type="match status" value="1"/>
</dbReference>
<feature type="domain" description="Response regulatory" evidence="3">
    <location>
        <begin position="126"/>
        <end position="243"/>
    </location>
</feature>
<evidence type="ECO:0000313" key="6">
    <source>
        <dbReference type="Proteomes" id="UP000626370"/>
    </source>
</evidence>
<dbReference type="Proteomes" id="UP000626370">
    <property type="component" value="Unassembled WGS sequence"/>
</dbReference>
<dbReference type="PANTHER" id="PTHR44591">
    <property type="entry name" value="STRESS RESPONSE REGULATOR PROTEIN 1"/>
    <property type="match status" value="1"/>
</dbReference>
<dbReference type="PROSITE" id="PS50110">
    <property type="entry name" value="RESPONSE_REGULATORY"/>
    <property type="match status" value="2"/>
</dbReference>
<keyword evidence="6" id="KW-1185">Reference proteome</keyword>
<dbReference type="PROSITE" id="PS50887">
    <property type="entry name" value="GGDEF"/>
    <property type="match status" value="1"/>
</dbReference>
<evidence type="ECO:0000256" key="2">
    <source>
        <dbReference type="PROSITE-ProRule" id="PRU00169"/>
    </source>
</evidence>
<dbReference type="InterPro" id="IPR029787">
    <property type="entry name" value="Nucleotide_cyclase"/>
</dbReference>
<dbReference type="Gene3D" id="3.40.50.2300">
    <property type="match status" value="2"/>
</dbReference>
<proteinExistence type="predicted"/>
<accession>A0ABQ3INZ0</accession>
<dbReference type="CDD" id="cd01949">
    <property type="entry name" value="GGDEF"/>
    <property type="match status" value="1"/>
</dbReference>
<name>A0ABQ3INZ0_9GAMM</name>
<feature type="domain" description="Response regulatory" evidence="3">
    <location>
        <begin position="5"/>
        <end position="118"/>
    </location>
</feature>
<protein>
    <submittedName>
        <fullName evidence="5">Transcriptional regulator</fullName>
    </submittedName>
</protein>
<reference evidence="6" key="1">
    <citation type="journal article" date="2019" name="Int. J. Syst. Evol. Microbiol.">
        <title>The Global Catalogue of Microorganisms (GCM) 10K type strain sequencing project: providing services to taxonomists for standard genome sequencing and annotation.</title>
        <authorList>
            <consortium name="The Broad Institute Genomics Platform"/>
            <consortium name="The Broad Institute Genome Sequencing Center for Infectious Disease"/>
            <person name="Wu L."/>
            <person name="Ma J."/>
        </authorList>
    </citation>
    <scope>NUCLEOTIDE SEQUENCE [LARGE SCALE GENOMIC DNA]</scope>
    <source>
        <strain evidence="6">CGMCC 1.15922</strain>
    </source>
</reference>
<gene>
    <name evidence="5" type="primary">rrpX</name>
    <name evidence="5" type="ORF">GCM10011501_17100</name>
</gene>
<dbReference type="SUPFAM" id="SSF52172">
    <property type="entry name" value="CheY-like"/>
    <property type="match status" value="2"/>
</dbReference>
<dbReference type="RefSeq" id="WP_189377855.1">
    <property type="nucleotide sequence ID" value="NZ_BNAH01000006.1"/>
</dbReference>
<evidence type="ECO:0000259" key="3">
    <source>
        <dbReference type="PROSITE" id="PS50110"/>
    </source>
</evidence>
<dbReference type="InterPro" id="IPR043128">
    <property type="entry name" value="Rev_trsase/Diguanyl_cyclase"/>
</dbReference>
<evidence type="ECO:0000313" key="5">
    <source>
        <dbReference type="EMBL" id="GHE88271.1"/>
    </source>
</evidence>
<dbReference type="SUPFAM" id="SSF55073">
    <property type="entry name" value="Nucleotide cyclase"/>
    <property type="match status" value="1"/>
</dbReference>
<evidence type="ECO:0000259" key="4">
    <source>
        <dbReference type="PROSITE" id="PS50887"/>
    </source>
</evidence>
<evidence type="ECO:0000256" key="1">
    <source>
        <dbReference type="ARBA" id="ARBA00022553"/>
    </source>
</evidence>
<comment type="caution">
    <text evidence="2">Lacks conserved residue(s) required for the propagation of feature annotation.</text>
</comment>
<organism evidence="5 6">
    <name type="scientific">Thalassotalea profundi</name>
    <dbReference type="NCBI Taxonomy" id="2036687"/>
    <lineage>
        <taxon>Bacteria</taxon>
        <taxon>Pseudomonadati</taxon>
        <taxon>Pseudomonadota</taxon>
        <taxon>Gammaproteobacteria</taxon>
        <taxon>Alteromonadales</taxon>
        <taxon>Colwelliaceae</taxon>
        <taxon>Thalassotalea</taxon>
    </lineage>
</organism>
<feature type="domain" description="GGDEF" evidence="4">
    <location>
        <begin position="286"/>
        <end position="420"/>
    </location>
</feature>
<dbReference type="NCBIfam" id="TIGR00254">
    <property type="entry name" value="GGDEF"/>
    <property type="match status" value="1"/>
</dbReference>
<dbReference type="EMBL" id="BNAH01000006">
    <property type="protein sequence ID" value="GHE88271.1"/>
    <property type="molecule type" value="Genomic_DNA"/>
</dbReference>
<dbReference type="InterPro" id="IPR011006">
    <property type="entry name" value="CheY-like_superfamily"/>
</dbReference>
<dbReference type="Pfam" id="PF00072">
    <property type="entry name" value="Response_reg"/>
    <property type="match status" value="2"/>
</dbReference>
<dbReference type="InterPro" id="IPR000160">
    <property type="entry name" value="GGDEF_dom"/>
</dbReference>
<keyword evidence="1 2" id="KW-0597">Phosphoprotein</keyword>